<feature type="region of interest" description="Disordered" evidence="4">
    <location>
        <begin position="19"/>
        <end position="41"/>
    </location>
</feature>
<evidence type="ECO:0000259" key="5">
    <source>
        <dbReference type="PROSITE" id="PS51634"/>
    </source>
</evidence>
<evidence type="ECO:0000256" key="2">
    <source>
        <dbReference type="ARBA" id="ARBA00007267"/>
    </source>
</evidence>
<evidence type="ECO:0000256" key="4">
    <source>
        <dbReference type="SAM" id="MobiDB-lite"/>
    </source>
</evidence>
<dbReference type="GO" id="GO:0005634">
    <property type="term" value="C:nucleus"/>
    <property type="evidence" value="ECO:0007669"/>
    <property type="project" value="UniProtKB-SubCell"/>
</dbReference>
<dbReference type="SMART" id="SM01114">
    <property type="entry name" value="CXC"/>
    <property type="match status" value="2"/>
</dbReference>
<dbReference type="PANTHER" id="PTHR12446:SF34">
    <property type="entry name" value="PROTEIN LIN-54 HOMOLOG"/>
    <property type="match status" value="1"/>
</dbReference>
<dbReference type="AlphaFoldDB" id="A0AAD1ULB2"/>
<dbReference type="Pfam" id="PF03638">
    <property type="entry name" value="TCR"/>
    <property type="match status" value="2"/>
</dbReference>
<dbReference type="EMBL" id="CAMPGE010008566">
    <property type="protein sequence ID" value="CAI2367459.1"/>
    <property type="molecule type" value="Genomic_DNA"/>
</dbReference>
<dbReference type="PANTHER" id="PTHR12446">
    <property type="entry name" value="TESMIN/TSO1-RELATED"/>
    <property type="match status" value="1"/>
</dbReference>
<evidence type="ECO:0000256" key="1">
    <source>
        <dbReference type="ARBA" id="ARBA00004123"/>
    </source>
</evidence>
<evidence type="ECO:0000313" key="6">
    <source>
        <dbReference type="EMBL" id="CAI2367459.1"/>
    </source>
</evidence>
<evidence type="ECO:0000313" key="7">
    <source>
        <dbReference type="Proteomes" id="UP001295684"/>
    </source>
</evidence>
<comment type="caution">
    <text evidence="6">The sequence shown here is derived from an EMBL/GenBank/DDBJ whole genome shotgun (WGS) entry which is preliminary data.</text>
</comment>
<evidence type="ECO:0000256" key="3">
    <source>
        <dbReference type="ARBA" id="ARBA00023242"/>
    </source>
</evidence>
<gene>
    <name evidence="6" type="ORF">ECRASSUSDP1_LOCUS8744</name>
</gene>
<keyword evidence="3" id="KW-0539">Nucleus</keyword>
<reference evidence="6" key="1">
    <citation type="submission" date="2023-07" db="EMBL/GenBank/DDBJ databases">
        <authorList>
            <consortium name="AG Swart"/>
            <person name="Singh M."/>
            <person name="Singh A."/>
            <person name="Seah K."/>
            <person name="Emmerich C."/>
        </authorList>
    </citation>
    <scope>NUCLEOTIDE SEQUENCE</scope>
    <source>
        <strain evidence="6">DP1</strain>
    </source>
</reference>
<sequence length="483" mass="54404">MQAIQNLDNRNHICAERKAEESKMNCDQVVKTSANTPKSEPLKSDKLEVEYGHNKIECNSEEVKSKDQKNLFTPLMFEKSPGYMKPRNLNETMNQYQELKNLVQVKSPVHPMAAFLQKDPSNGLTPFNQISPKGTDLQLYRKTVGLCGKHFEQTGLNVYISQSESESEEEEPIPGVPEFSLQDFDKEDVSDIQSFCDKKIHKNALSDADLLECTFNDNEEPNLLEDLADERVLDNTPKIDKQKANKKAKKCSKSKSKPIIRGKRFKTGEDTELPIFCNDNNCFETLLNSKSIISGAVQKTSKVTSKNGDKNDSNSMRKRKVKNNVQDQKTSSTRKNQLSNIRKSTRLMNKEANLGECKGCTCKRSKCIKLYCECFLSKGFCGPSCTCNDCENMEENEEEIVKIREKILSRNPKAFEKKLKIEEASQPLGMGSKAASAPSSNLRHIKGCTCKRSKCSNNYCECHQHGAKCTELCSCIDCNNGSD</sequence>
<dbReference type="InterPro" id="IPR033467">
    <property type="entry name" value="Tesmin/TSO1-like_CXC"/>
</dbReference>
<protein>
    <recommendedName>
        <fullName evidence="5">CRC domain-containing protein</fullName>
    </recommendedName>
</protein>
<accession>A0AAD1ULB2</accession>
<dbReference type="InterPro" id="IPR028307">
    <property type="entry name" value="Lin-54_fam"/>
</dbReference>
<feature type="domain" description="CRC" evidence="5">
    <location>
        <begin position="356"/>
        <end position="483"/>
    </location>
</feature>
<proteinExistence type="inferred from homology"/>
<dbReference type="PROSITE" id="PS51634">
    <property type="entry name" value="CRC"/>
    <property type="match status" value="1"/>
</dbReference>
<comment type="subcellular location">
    <subcellularLocation>
        <location evidence="1">Nucleus</location>
    </subcellularLocation>
</comment>
<comment type="similarity">
    <text evidence="2">Belongs to the lin-54 family.</text>
</comment>
<keyword evidence="7" id="KW-1185">Reference proteome</keyword>
<dbReference type="InterPro" id="IPR005172">
    <property type="entry name" value="CRC"/>
</dbReference>
<dbReference type="Proteomes" id="UP001295684">
    <property type="component" value="Unassembled WGS sequence"/>
</dbReference>
<name>A0AAD1ULB2_EUPCR</name>
<organism evidence="6 7">
    <name type="scientific">Euplotes crassus</name>
    <dbReference type="NCBI Taxonomy" id="5936"/>
    <lineage>
        <taxon>Eukaryota</taxon>
        <taxon>Sar</taxon>
        <taxon>Alveolata</taxon>
        <taxon>Ciliophora</taxon>
        <taxon>Intramacronucleata</taxon>
        <taxon>Spirotrichea</taxon>
        <taxon>Hypotrichia</taxon>
        <taxon>Euplotida</taxon>
        <taxon>Euplotidae</taxon>
        <taxon>Moneuplotes</taxon>
    </lineage>
</organism>
<feature type="compositionally biased region" description="Polar residues" evidence="4">
    <location>
        <begin position="323"/>
        <end position="340"/>
    </location>
</feature>
<dbReference type="GO" id="GO:0006355">
    <property type="term" value="P:regulation of DNA-templated transcription"/>
    <property type="evidence" value="ECO:0007669"/>
    <property type="project" value="TreeGrafter"/>
</dbReference>
<feature type="region of interest" description="Disordered" evidence="4">
    <location>
        <begin position="298"/>
        <end position="340"/>
    </location>
</feature>